<proteinExistence type="inferred from homology"/>
<evidence type="ECO:0000313" key="7">
    <source>
        <dbReference type="Proteomes" id="UP000254792"/>
    </source>
</evidence>
<name>A0A345Z4Z8_9MOLU</name>
<dbReference type="SUPFAM" id="SSF51445">
    <property type="entry name" value="(Trans)glycosidases"/>
    <property type="match status" value="1"/>
</dbReference>
<dbReference type="InterPro" id="IPR018120">
    <property type="entry name" value="Glyco_hydro_1_AS"/>
</dbReference>
<comment type="similarity">
    <text evidence="1 5">Belongs to the glycosyl hydrolase 1 family.</text>
</comment>
<dbReference type="Pfam" id="PF00232">
    <property type="entry name" value="Glyco_hydro_1"/>
    <property type="match status" value="1"/>
</dbReference>
<dbReference type="GO" id="GO:0008422">
    <property type="term" value="F:beta-glucosidase activity"/>
    <property type="evidence" value="ECO:0007669"/>
    <property type="project" value="TreeGrafter"/>
</dbReference>
<evidence type="ECO:0000313" key="6">
    <source>
        <dbReference type="EMBL" id="AXK51677.1"/>
    </source>
</evidence>
<organism evidence="6 7">
    <name type="scientific">Spiroplasma alleghenense</name>
    <dbReference type="NCBI Taxonomy" id="216931"/>
    <lineage>
        <taxon>Bacteria</taxon>
        <taxon>Bacillati</taxon>
        <taxon>Mycoplasmatota</taxon>
        <taxon>Mollicutes</taxon>
        <taxon>Entomoplasmatales</taxon>
        <taxon>Spiroplasmataceae</taxon>
        <taxon>Spiroplasma</taxon>
    </lineage>
</organism>
<accession>A0A345Z4Z8</accession>
<dbReference type="KEGG" id="salx:SALLE_v1c10070"/>
<dbReference type="Gene3D" id="3.20.20.80">
    <property type="entry name" value="Glycosidases"/>
    <property type="match status" value="1"/>
</dbReference>
<feature type="active site" description="Nucleophile" evidence="4">
    <location>
        <position position="385"/>
    </location>
</feature>
<dbReference type="RefSeq" id="WP_115558569.1">
    <property type="nucleotide sequence ID" value="NZ_CP031376.1"/>
</dbReference>
<dbReference type="InterPro" id="IPR001360">
    <property type="entry name" value="Glyco_hydro_1"/>
</dbReference>
<dbReference type="FunFam" id="3.20.20.80:FF:000004">
    <property type="entry name" value="Beta-glucosidase 6-phospho-beta-glucosidase"/>
    <property type="match status" value="1"/>
</dbReference>
<evidence type="ECO:0000256" key="4">
    <source>
        <dbReference type="PROSITE-ProRule" id="PRU10055"/>
    </source>
</evidence>
<dbReference type="InterPro" id="IPR017853">
    <property type="entry name" value="GH"/>
</dbReference>
<dbReference type="GO" id="GO:0016052">
    <property type="term" value="P:carbohydrate catabolic process"/>
    <property type="evidence" value="ECO:0007669"/>
    <property type="project" value="TreeGrafter"/>
</dbReference>
<dbReference type="AlphaFoldDB" id="A0A345Z4Z8"/>
<gene>
    <name evidence="6" type="primary">bglA</name>
    <name evidence="6" type="ORF">SALLE_v1c10070</name>
</gene>
<dbReference type="OrthoDB" id="391810at2"/>
<dbReference type="PRINTS" id="PR00131">
    <property type="entry name" value="GLHYDRLASE1"/>
</dbReference>
<dbReference type="GO" id="GO:0005829">
    <property type="term" value="C:cytosol"/>
    <property type="evidence" value="ECO:0007669"/>
    <property type="project" value="TreeGrafter"/>
</dbReference>
<evidence type="ECO:0000256" key="5">
    <source>
        <dbReference type="RuleBase" id="RU003690"/>
    </source>
</evidence>
<dbReference type="PROSITE" id="PS00572">
    <property type="entry name" value="GLYCOSYL_HYDROL_F1_1"/>
    <property type="match status" value="1"/>
</dbReference>
<dbReference type="EMBL" id="CP031376">
    <property type="protein sequence ID" value="AXK51677.1"/>
    <property type="molecule type" value="Genomic_DNA"/>
</dbReference>
<dbReference type="Proteomes" id="UP000254792">
    <property type="component" value="Chromosome"/>
</dbReference>
<dbReference type="PANTHER" id="PTHR10353">
    <property type="entry name" value="GLYCOSYL HYDROLASE"/>
    <property type="match status" value="1"/>
</dbReference>
<reference evidence="6 7" key="1">
    <citation type="submission" date="2018-07" db="EMBL/GenBank/DDBJ databases">
        <title>Complete genome sequence of Spiroplasma alleghenense PLHS-1 (ATCC 51752).</title>
        <authorList>
            <person name="Chou L."/>
            <person name="Lee T.-Y."/>
            <person name="Tsai Y.-M."/>
            <person name="Kuo C.-H."/>
        </authorList>
    </citation>
    <scope>NUCLEOTIDE SEQUENCE [LARGE SCALE GENOMIC DNA]</scope>
    <source>
        <strain evidence="6 7">PLHS-1</strain>
    </source>
</reference>
<keyword evidence="7" id="KW-1185">Reference proteome</keyword>
<evidence type="ECO:0000256" key="1">
    <source>
        <dbReference type="ARBA" id="ARBA00010838"/>
    </source>
</evidence>
<keyword evidence="2" id="KW-0378">Hydrolase</keyword>
<evidence type="ECO:0000256" key="2">
    <source>
        <dbReference type="ARBA" id="ARBA00022801"/>
    </source>
</evidence>
<keyword evidence="3" id="KW-0326">Glycosidase</keyword>
<evidence type="ECO:0000256" key="3">
    <source>
        <dbReference type="ARBA" id="ARBA00023295"/>
    </source>
</evidence>
<protein>
    <submittedName>
        <fullName evidence="6">6-phospho-beta-glucosidase</fullName>
    </submittedName>
</protein>
<sequence length="491" mass="56639">MKNLKFPKGFLLGGAGAANQFEGAFDQDKKGLSIADLKTWDEKLDRKKLDSSSLDLDREKYEESKNGNPKNIYPNRFGIDFYNKYKDDLILFKEVGLNCFRTSFAWTRFFPNGDEKNPNQLAIKHYKNLLTEAKKLNIEVVVTISHYESPIGLLEKQNTWLSKQTIHDYLRFVEILAKEYKDLVKYWMPFNEINCTVLSAFTGGGFLLEKNDLKAEEKKYQALHNQFVAQAMAKKIIKEIDPSAQVGCMIAAFSSYPATCKPEDVRANQLKSQLQMYMYFDMAAKGIYSPFILKYFKDENINLEITSQESDYLKKYTMDFLSFSYYMSSVTSANPENNQSGNIIIGEKNPYLSATEWGWQIDPQGLRILMNDLYDRYRLPLFISENGIGVDEKLDPKTLTVNDNYRIDYLKEHLKNLLLAIEDGVECIGYTMWTAIDLVSASTREMSKRYGLIYVDRNDDGSGSNKRFIKKSGKWFKEVSESNGSLLWKLE</sequence>
<dbReference type="PANTHER" id="PTHR10353:SF122">
    <property type="entry name" value="6-PHOSPHO-BETA-GLUCOSIDASE ASCB-RELATED"/>
    <property type="match status" value="1"/>
</dbReference>